<feature type="compositionally biased region" description="Polar residues" evidence="1">
    <location>
        <begin position="41"/>
        <end position="53"/>
    </location>
</feature>
<reference evidence="2 3" key="1">
    <citation type="submission" date="2020-09" db="EMBL/GenBank/DDBJ databases">
        <title>De no assembly of potato wild relative species, Solanum commersonii.</title>
        <authorList>
            <person name="Cho K."/>
        </authorList>
    </citation>
    <scope>NUCLEOTIDE SEQUENCE [LARGE SCALE GENOMIC DNA]</scope>
    <source>
        <strain evidence="2">LZ3.2</strain>
        <tissue evidence="2">Leaf</tissue>
    </source>
</reference>
<sequence>MDFDSFVIQRRLVYLPIRTFGSLLTLRIVLFSKVSDQEKQLCSTNRTTSSSNHGKGLISDSPIFKPSVREDEHSFIRLYRMEQHCTDISHSKGGRTQLHKVVQNGTTLYQYKPQ</sequence>
<keyword evidence="3" id="KW-1185">Reference proteome</keyword>
<evidence type="ECO:0000256" key="1">
    <source>
        <dbReference type="SAM" id="MobiDB-lite"/>
    </source>
</evidence>
<evidence type="ECO:0000313" key="2">
    <source>
        <dbReference type="EMBL" id="KAG5574628.1"/>
    </source>
</evidence>
<name>A0A9J5WHC2_SOLCO</name>
<proteinExistence type="predicted"/>
<gene>
    <name evidence="2" type="ORF">H5410_054762</name>
</gene>
<protein>
    <submittedName>
        <fullName evidence="2">Uncharacterized protein</fullName>
    </submittedName>
</protein>
<organism evidence="2 3">
    <name type="scientific">Solanum commersonii</name>
    <name type="common">Commerson's wild potato</name>
    <name type="synonym">Commerson's nightshade</name>
    <dbReference type="NCBI Taxonomy" id="4109"/>
    <lineage>
        <taxon>Eukaryota</taxon>
        <taxon>Viridiplantae</taxon>
        <taxon>Streptophyta</taxon>
        <taxon>Embryophyta</taxon>
        <taxon>Tracheophyta</taxon>
        <taxon>Spermatophyta</taxon>
        <taxon>Magnoliopsida</taxon>
        <taxon>eudicotyledons</taxon>
        <taxon>Gunneridae</taxon>
        <taxon>Pentapetalae</taxon>
        <taxon>asterids</taxon>
        <taxon>lamiids</taxon>
        <taxon>Solanales</taxon>
        <taxon>Solanaceae</taxon>
        <taxon>Solanoideae</taxon>
        <taxon>Solaneae</taxon>
        <taxon>Solanum</taxon>
    </lineage>
</organism>
<evidence type="ECO:0000313" key="3">
    <source>
        <dbReference type="Proteomes" id="UP000824120"/>
    </source>
</evidence>
<comment type="caution">
    <text evidence="2">The sequence shown here is derived from an EMBL/GenBank/DDBJ whole genome shotgun (WGS) entry which is preliminary data.</text>
</comment>
<feature type="region of interest" description="Disordered" evidence="1">
    <location>
        <begin position="41"/>
        <end position="64"/>
    </location>
</feature>
<accession>A0A9J5WHC2</accession>
<dbReference type="AlphaFoldDB" id="A0A9J5WHC2"/>
<dbReference type="Proteomes" id="UP000824120">
    <property type="component" value="Chromosome 11"/>
</dbReference>
<dbReference type="EMBL" id="JACXVP010000011">
    <property type="protein sequence ID" value="KAG5574628.1"/>
    <property type="molecule type" value="Genomic_DNA"/>
</dbReference>